<reference evidence="3" key="1">
    <citation type="submission" date="2017-02" db="EMBL/GenBank/DDBJ databases">
        <authorList>
            <person name="Tafer H."/>
            <person name="Lopandic K."/>
        </authorList>
    </citation>
    <scope>NUCLEOTIDE SEQUENCE [LARGE SCALE GENOMIC DNA]</scope>
    <source>
        <strain evidence="3">CBS 366.77</strain>
    </source>
</reference>
<proteinExistence type="predicted"/>
<protein>
    <submittedName>
        <fullName evidence="2">Developmental regulator VosA</fullName>
    </submittedName>
</protein>
<dbReference type="AlphaFoldDB" id="A0A3A2ZNR6"/>
<accession>A0A3A2ZNR6</accession>
<dbReference type="Proteomes" id="UP000266188">
    <property type="component" value="Unassembled WGS sequence"/>
</dbReference>
<comment type="caution">
    <text evidence="2">The sequence shown here is derived from an EMBL/GenBank/DDBJ whole genome shotgun (WGS) entry which is preliminary data.</text>
</comment>
<feature type="region of interest" description="Disordered" evidence="1">
    <location>
        <begin position="21"/>
        <end position="56"/>
    </location>
</feature>
<sequence>MAESTFLSRSFADQGVKLRIRKEPRTLIKRPGPRPEDFPQPLPPRSPERPSVQMPFTGYPAGRDYTYYGVGPTVKRQRTSADFGRPMYDADGRIRQMDAYPPAATTMFSNPPGAYQTPMMPGYTGHAGVADYTRQPAAIVSSTYGTSEDPMLAVRSPGSEYVGGYPAYTAQMSYGMPSSQVPMADPSAASRSSQAMQSLMPVNQPGTPTADSTGMMPQGYRPQYQTGSTILPPLQRSRNFPQGTNGATRGYFDQSSQGTTPILPSQPIATNEGDRYAPGPTGFEHPGSSNGTPR</sequence>
<dbReference type="EMBL" id="MVGC01000067">
    <property type="protein sequence ID" value="RJE24812.1"/>
    <property type="molecule type" value="Genomic_DNA"/>
</dbReference>
<gene>
    <name evidence="2" type="ORF">PHISCL_02832</name>
</gene>
<keyword evidence="3" id="KW-1185">Reference proteome</keyword>
<evidence type="ECO:0000313" key="2">
    <source>
        <dbReference type="EMBL" id="RJE24812.1"/>
    </source>
</evidence>
<evidence type="ECO:0000256" key="1">
    <source>
        <dbReference type="SAM" id="MobiDB-lite"/>
    </source>
</evidence>
<dbReference type="InterPro" id="IPR038491">
    <property type="entry name" value="Velvet_dom_sf"/>
</dbReference>
<name>A0A3A2ZNR6_9EURO</name>
<dbReference type="Gene3D" id="2.60.40.3960">
    <property type="entry name" value="Velvet domain"/>
    <property type="match status" value="1"/>
</dbReference>
<dbReference type="STRING" id="2070753.A0A3A2ZNR6"/>
<feature type="region of interest" description="Disordered" evidence="1">
    <location>
        <begin position="228"/>
        <end position="294"/>
    </location>
</feature>
<feature type="compositionally biased region" description="Polar residues" evidence="1">
    <location>
        <begin position="236"/>
        <end position="269"/>
    </location>
</feature>
<evidence type="ECO:0000313" key="3">
    <source>
        <dbReference type="Proteomes" id="UP000266188"/>
    </source>
</evidence>
<dbReference type="OrthoDB" id="5599552at2759"/>
<organism evidence="2 3">
    <name type="scientific">Aspergillus sclerotialis</name>
    <dbReference type="NCBI Taxonomy" id="2070753"/>
    <lineage>
        <taxon>Eukaryota</taxon>
        <taxon>Fungi</taxon>
        <taxon>Dikarya</taxon>
        <taxon>Ascomycota</taxon>
        <taxon>Pezizomycotina</taxon>
        <taxon>Eurotiomycetes</taxon>
        <taxon>Eurotiomycetidae</taxon>
        <taxon>Eurotiales</taxon>
        <taxon>Aspergillaceae</taxon>
        <taxon>Aspergillus</taxon>
        <taxon>Aspergillus subgen. Polypaecilum</taxon>
    </lineage>
</organism>